<feature type="transmembrane region" description="Helical" evidence="7">
    <location>
        <begin position="176"/>
        <end position="199"/>
    </location>
</feature>
<evidence type="ECO:0000256" key="4">
    <source>
        <dbReference type="ARBA" id="ARBA00022692"/>
    </source>
</evidence>
<dbReference type="PANTHER" id="PTHR33362">
    <property type="entry name" value="SIALIC ACID TRAP TRANSPORTER PERMEASE PROTEIN SIAT-RELATED"/>
    <property type="match status" value="1"/>
</dbReference>
<feature type="transmembrane region" description="Helical" evidence="7">
    <location>
        <begin position="314"/>
        <end position="333"/>
    </location>
</feature>
<feature type="transmembrane region" description="Helical" evidence="7">
    <location>
        <begin position="363"/>
        <end position="387"/>
    </location>
</feature>
<feature type="transmembrane region" description="Helical" evidence="7">
    <location>
        <begin position="60"/>
        <end position="80"/>
    </location>
</feature>
<name>A0A844HPF8_9RHOB</name>
<evidence type="ECO:0000256" key="5">
    <source>
        <dbReference type="ARBA" id="ARBA00022989"/>
    </source>
</evidence>
<keyword evidence="2" id="KW-1003">Cell membrane</keyword>
<keyword evidence="3 7" id="KW-0997">Cell inner membrane</keyword>
<protein>
    <recommendedName>
        <fullName evidence="7">TRAP transporter large permease protein</fullName>
    </recommendedName>
</protein>
<comment type="function">
    <text evidence="7">Part of the tripartite ATP-independent periplasmic (TRAP) transport system.</text>
</comment>
<dbReference type="InterPro" id="IPR010656">
    <property type="entry name" value="DctM"/>
</dbReference>
<feature type="transmembrane region" description="Helical" evidence="7">
    <location>
        <begin position="407"/>
        <end position="428"/>
    </location>
</feature>
<feature type="transmembrane region" description="Helical" evidence="7">
    <location>
        <begin position="284"/>
        <end position="308"/>
    </location>
</feature>
<dbReference type="PANTHER" id="PTHR33362:SF5">
    <property type="entry name" value="C4-DICARBOXYLATE TRAP TRANSPORTER LARGE PERMEASE PROTEIN DCTM"/>
    <property type="match status" value="1"/>
</dbReference>
<dbReference type="EMBL" id="WMIG01000006">
    <property type="protein sequence ID" value="MTH60237.1"/>
    <property type="molecule type" value="Genomic_DNA"/>
</dbReference>
<evidence type="ECO:0000256" key="7">
    <source>
        <dbReference type="RuleBase" id="RU369079"/>
    </source>
</evidence>
<comment type="caution">
    <text evidence="9">The sequence shown here is derived from an EMBL/GenBank/DDBJ whole genome shotgun (WGS) entry which is preliminary data.</text>
</comment>
<accession>A0A844HPF8</accession>
<dbReference type="GO" id="GO:0005886">
    <property type="term" value="C:plasma membrane"/>
    <property type="evidence" value="ECO:0007669"/>
    <property type="project" value="UniProtKB-SubCell"/>
</dbReference>
<keyword evidence="6 7" id="KW-0472">Membrane</keyword>
<evidence type="ECO:0000256" key="3">
    <source>
        <dbReference type="ARBA" id="ARBA00022519"/>
    </source>
</evidence>
<dbReference type="Proteomes" id="UP000449846">
    <property type="component" value="Unassembled WGS sequence"/>
</dbReference>
<keyword evidence="7" id="KW-0813">Transport</keyword>
<evidence type="ECO:0000259" key="8">
    <source>
        <dbReference type="Pfam" id="PF06808"/>
    </source>
</evidence>
<comment type="similarity">
    <text evidence="7">Belongs to the TRAP transporter large permease family.</text>
</comment>
<evidence type="ECO:0000313" key="9">
    <source>
        <dbReference type="EMBL" id="MTH60237.1"/>
    </source>
</evidence>
<dbReference type="PIRSF" id="PIRSF006066">
    <property type="entry name" value="HI0050"/>
    <property type="match status" value="1"/>
</dbReference>
<comment type="subunit">
    <text evidence="7">The complex comprises the extracytoplasmic solute receptor protein and the two transmembrane proteins.</text>
</comment>
<evidence type="ECO:0000256" key="1">
    <source>
        <dbReference type="ARBA" id="ARBA00004429"/>
    </source>
</evidence>
<evidence type="ECO:0000313" key="10">
    <source>
        <dbReference type="Proteomes" id="UP000449846"/>
    </source>
</evidence>
<dbReference type="NCBIfam" id="TIGR00786">
    <property type="entry name" value="dctM"/>
    <property type="match status" value="1"/>
</dbReference>
<feature type="transmembrane region" description="Helical" evidence="7">
    <location>
        <begin position="100"/>
        <end position="124"/>
    </location>
</feature>
<keyword evidence="10" id="KW-1185">Reference proteome</keyword>
<keyword evidence="4 7" id="KW-0812">Transmembrane</keyword>
<evidence type="ECO:0000256" key="6">
    <source>
        <dbReference type="ARBA" id="ARBA00023136"/>
    </source>
</evidence>
<keyword evidence="5 7" id="KW-1133">Transmembrane helix</keyword>
<reference evidence="9 10" key="1">
    <citation type="submission" date="2019-11" db="EMBL/GenBank/DDBJ databases">
        <authorList>
            <person name="Dong K."/>
        </authorList>
    </citation>
    <scope>NUCLEOTIDE SEQUENCE [LARGE SCALE GENOMIC DNA]</scope>
    <source>
        <strain evidence="9 10">NBRC 112902</strain>
    </source>
</reference>
<dbReference type="GO" id="GO:0022857">
    <property type="term" value="F:transmembrane transporter activity"/>
    <property type="evidence" value="ECO:0007669"/>
    <property type="project" value="UniProtKB-UniRule"/>
</dbReference>
<gene>
    <name evidence="9" type="ORF">GL300_13555</name>
</gene>
<feature type="transmembrane region" description="Helical" evidence="7">
    <location>
        <begin position="136"/>
        <end position="156"/>
    </location>
</feature>
<dbReference type="OrthoDB" id="9790209at2"/>
<proteinExistence type="inferred from homology"/>
<comment type="subcellular location">
    <subcellularLocation>
        <location evidence="1 7">Cell inner membrane</location>
        <topology evidence="1 7">Multi-pass membrane protein</topology>
    </subcellularLocation>
</comment>
<feature type="domain" description="TRAP C4-dicarboxylate transport system permease DctM subunit" evidence="8">
    <location>
        <begin position="12"/>
        <end position="424"/>
    </location>
</feature>
<feature type="transmembrane region" description="Helical" evidence="7">
    <location>
        <begin position="6"/>
        <end position="39"/>
    </location>
</feature>
<dbReference type="AlphaFoldDB" id="A0A844HPF8"/>
<dbReference type="Pfam" id="PF06808">
    <property type="entry name" value="DctM"/>
    <property type="match status" value="1"/>
</dbReference>
<sequence>MAPTTIGLLGIFLLFFLMIFRTPVAFAMLLSGFFGMWALEGFRTAGALILTESYSAVASETLIVVPMFVLLGNIASAAGFSRGLYDAAFAWVGHFRGGLASASVLGCAAFSAVSGSSVATAVTIGKVALPEMRRLGYADGLATGSVAAGGTLGFLIPPSTGFVLYAILTEQSIGRLFMAGILPGLMLTGLFIATVWLVARRNPALAPAGPNVPMAERFRILGRAAPLLAVMVLTIGGIYVGAFTPVEASGIGAALVILLAMAARRLSWTGFGAAVMDTLKTSAMLYMIVIGANVLNPFFAVTQIPALLGQGLQGLGLGAYGTLIVIILAYVVMGMFMDGLSMLVISIPIVFPVITGLGFDPIWFGVVAVIVIEMGMITPPVGLNVFVVRGVAGDVPLATVFRGVMPFLLAMVVGLILVILIPQIALFIPDSMFG</sequence>
<dbReference type="RefSeq" id="WP_155040164.1">
    <property type="nucleotide sequence ID" value="NZ_JBHGCD010000007.1"/>
</dbReference>
<feature type="transmembrane region" description="Helical" evidence="7">
    <location>
        <begin position="220"/>
        <end position="240"/>
    </location>
</feature>
<feature type="transmembrane region" description="Helical" evidence="7">
    <location>
        <begin position="246"/>
        <end position="263"/>
    </location>
</feature>
<organism evidence="9 10">
    <name type="scientific">Paracoccus litorisediminis</name>
    <dbReference type="NCBI Taxonomy" id="2006130"/>
    <lineage>
        <taxon>Bacteria</taxon>
        <taxon>Pseudomonadati</taxon>
        <taxon>Pseudomonadota</taxon>
        <taxon>Alphaproteobacteria</taxon>
        <taxon>Rhodobacterales</taxon>
        <taxon>Paracoccaceae</taxon>
        <taxon>Paracoccus</taxon>
    </lineage>
</organism>
<feature type="transmembrane region" description="Helical" evidence="7">
    <location>
        <begin position="340"/>
        <end position="357"/>
    </location>
</feature>
<evidence type="ECO:0000256" key="2">
    <source>
        <dbReference type="ARBA" id="ARBA00022475"/>
    </source>
</evidence>
<dbReference type="InterPro" id="IPR004681">
    <property type="entry name" value="TRAP_DctM"/>
</dbReference>